<sequence length="46" mass="5001">MNLKNPLILTAGAFLSAWAASNFDLDYRAILWAVLAGVFGYATPKK</sequence>
<accession>A0A6J5NIF4</accession>
<reference evidence="1" key="1">
    <citation type="submission" date="2020-04" db="EMBL/GenBank/DDBJ databases">
        <authorList>
            <person name="Chiriac C."/>
            <person name="Salcher M."/>
            <person name="Ghai R."/>
            <person name="Kavagutti S V."/>
        </authorList>
    </citation>
    <scope>NUCLEOTIDE SEQUENCE</scope>
</reference>
<proteinExistence type="predicted"/>
<evidence type="ECO:0008006" key="2">
    <source>
        <dbReference type="Google" id="ProtNLM"/>
    </source>
</evidence>
<name>A0A6J5NIF4_9CAUD</name>
<evidence type="ECO:0000313" key="1">
    <source>
        <dbReference type="EMBL" id="CAB4158763.1"/>
    </source>
</evidence>
<dbReference type="EMBL" id="LR796669">
    <property type="protein sequence ID" value="CAB4158763.1"/>
    <property type="molecule type" value="Genomic_DNA"/>
</dbReference>
<organism evidence="1">
    <name type="scientific">uncultured Caudovirales phage</name>
    <dbReference type="NCBI Taxonomy" id="2100421"/>
    <lineage>
        <taxon>Viruses</taxon>
        <taxon>Duplodnaviria</taxon>
        <taxon>Heunggongvirae</taxon>
        <taxon>Uroviricota</taxon>
        <taxon>Caudoviricetes</taxon>
        <taxon>Peduoviridae</taxon>
        <taxon>Maltschvirus</taxon>
        <taxon>Maltschvirus maltsch</taxon>
    </lineage>
</organism>
<gene>
    <name evidence="1" type="ORF">UFOVP709_24</name>
</gene>
<protein>
    <recommendedName>
        <fullName evidence="2">Holin</fullName>
    </recommendedName>
</protein>